<evidence type="ECO:0000313" key="2">
    <source>
        <dbReference type="Proteomes" id="UP001626550"/>
    </source>
</evidence>
<organism evidence="1 2">
    <name type="scientific">Cichlidogyrus casuarinus</name>
    <dbReference type="NCBI Taxonomy" id="1844966"/>
    <lineage>
        <taxon>Eukaryota</taxon>
        <taxon>Metazoa</taxon>
        <taxon>Spiralia</taxon>
        <taxon>Lophotrochozoa</taxon>
        <taxon>Platyhelminthes</taxon>
        <taxon>Monogenea</taxon>
        <taxon>Monopisthocotylea</taxon>
        <taxon>Dactylogyridea</taxon>
        <taxon>Ancyrocephalidae</taxon>
        <taxon>Cichlidogyrus</taxon>
    </lineage>
</organism>
<dbReference type="EMBL" id="JBJKFK010001844">
    <property type="protein sequence ID" value="KAL3312130.1"/>
    <property type="molecule type" value="Genomic_DNA"/>
</dbReference>
<gene>
    <name evidence="1" type="ORF">Ciccas_009284</name>
</gene>
<reference evidence="1 2" key="1">
    <citation type="submission" date="2024-11" db="EMBL/GenBank/DDBJ databases">
        <title>Adaptive evolution of stress response genes in parasites aligns with host niche diversity.</title>
        <authorList>
            <person name="Hahn C."/>
            <person name="Resl P."/>
        </authorList>
    </citation>
    <scope>NUCLEOTIDE SEQUENCE [LARGE SCALE GENOMIC DNA]</scope>
    <source>
        <strain evidence="1">EGGRZ-B1_66</strain>
        <tissue evidence="1">Body</tissue>
    </source>
</reference>
<name>A0ABD2PY56_9PLAT</name>
<evidence type="ECO:0000313" key="1">
    <source>
        <dbReference type="EMBL" id="KAL3312130.1"/>
    </source>
</evidence>
<accession>A0ABD2PY56</accession>
<dbReference type="AlphaFoldDB" id="A0ABD2PY56"/>
<sequence>MADIAAAQGARQLDSNLEQLLQALLSIRPTTETTSCTVAGCPTRYKYTALGGSTSNIRNHLAKIRCFRVIHDKLKEDPICRDVLRVYQLTPCLLRVLWMVEDSLVQIEALSLMLVREEAL</sequence>
<proteinExistence type="predicted"/>
<keyword evidence="2" id="KW-1185">Reference proteome</keyword>
<comment type="caution">
    <text evidence="1">The sequence shown here is derived from an EMBL/GenBank/DDBJ whole genome shotgun (WGS) entry which is preliminary data.</text>
</comment>
<dbReference type="Proteomes" id="UP001626550">
    <property type="component" value="Unassembled WGS sequence"/>
</dbReference>
<protein>
    <submittedName>
        <fullName evidence="1">Uncharacterized protein</fullName>
    </submittedName>
</protein>